<protein>
    <submittedName>
        <fullName evidence="2">Uncharacterized protein</fullName>
    </submittedName>
</protein>
<feature type="region of interest" description="Disordered" evidence="1">
    <location>
        <begin position="1656"/>
        <end position="1684"/>
    </location>
</feature>
<feature type="region of interest" description="Disordered" evidence="1">
    <location>
        <begin position="369"/>
        <end position="394"/>
    </location>
</feature>
<name>A0A6M3IPP4_9ZZZZ</name>
<proteinExistence type="predicted"/>
<evidence type="ECO:0000313" key="2">
    <source>
        <dbReference type="EMBL" id="QJA59255.1"/>
    </source>
</evidence>
<feature type="region of interest" description="Disordered" evidence="1">
    <location>
        <begin position="680"/>
        <end position="725"/>
    </location>
</feature>
<reference evidence="2" key="1">
    <citation type="submission" date="2020-03" db="EMBL/GenBank/DDBJ databases">
        <title>The deep terrestrial virosphere.</title>
        <authorList>
            <person name="Holmfeldt K."/>
            <person name="Nilsson E."/>
            <person name="Simone D."/>
            <person name="Lopez-Fernandez M."/>
            <person name="Wu X."/>
            <person name="de Brujin I."/>
            <person name="Lundin D."/>
            <person name="Andersson A."/>
            <person name="Bertilsson S."/>
            <person name="Dopson M."/>
        </authorList>
    </citation>
    <scope>NUCLEOTIDE SEQUENCE</scope>
    <source>
        <strain evidence="2">MM415B01320</strain>
    </source>
</reference>
<accession>A0A6M3IPP4</accession>
<feature type="compositionally biased region" description="Pro residues" evidence="1">
    <location>
        <begin position="686"/>
        <end position="696"/>
    </location>
</feature>
<dbReference type="EMBL" id="MT141362">
    <property type="protein sequence ID" value="QJA59255.1"/>
    <property type="molecule type" value="Genomic_DNA"/>
</dbReference>
<gene>
    <name evidence="2" type="ORF">MM415B01320_0006</name>
</gene>
<feature type="compositionally biased region" description="Low complexity" evidence="1">
    <location>
        <begin position="379"/>
        <end position="394"/>
    </location>
</feature>
<evidence type="ECO:0000256" key="1">
    <source>
        <dbReference type="SAM" id="MobiDB-lite"/>
    </source>
</evidence>
<feature type="compositionally biased region" description="Polar residues" evidence="1">
    <location>
        <begin position="1659"/>
        <end position="1675"/>
    </location>
</feature>
<feature type="compositionally biased region" description="Low complexity" evidence="1">
    <location>
        <begin position="1"/>
        <end position="11"/>
    </location>
</feature>
<feature type="region of interest" description="Disordered" evidence="1">
    <location>
        <begin position="1"/>
        <end position="21"/>
    </location>
</feature>
<sequence>MARTTSATAATTEERPLGGAGALAELPNIKGEIGMQALPSAFKYDEKKQEQASLDLLKTQFGYSDKDISMMRSEKTGQEIVRLVGEIIVLKGLPTATAGWKALETAPTAGKYLGRTALAPFVGAEKVISVPFKLARAEFDVLLDTGLDKWIATQGRNPDFQSALGKFIVGSRTKLIEYATNNLKRRLAQGGDATQSARKAVVDTIKDVEKNILPEFTRTRTDMTIAKIKAGAYEPAPSIQAVKGVTAELKPEVPKQPWQMTVDEYVDYNKQIRPQESVSVARQQYAREITTAMQEGKPVPPEAIKSWKTVDITQPPVQGVSPEVPKQDLTPLPNETKSEYVERNLFGIGRQRVLNRSMLKTMYDRGKKLQSEGKPVFETTSQPTPTPPQTGVTPTRVPIVFQVDPLDISAGYAKPVDVKVGDSVRVVGEKIGFAHKVVDIRKMGGQNQLKLVSTAKPQGDWHSGPFAELISKPVPESGSHPIISTEPGQPEAGLQETMLPGVVPAKEVRPVGKGKVTQISMDEQSKLQSAQAQAELDGLREVVAAEPASALTYLIKTTGAMKGDFPNITIRQYKDLTGKQSVPANILTSDGKHVRWEYALDTLASERGYADGDDLREAIVKAWEDKQRIKELEADIEYFKQAPAVTTPQGAVEKVNAIVAKAKVAPKSVKAEDAEYAHIESAAPDGPQPPKQPPALPEGMAQPQRPERPLSEILGNAPKGERPDQTLLRVHEADRNRIIRQANIKIEEGSQKLKALGIGVIKRGQLVPKESDKPKLLELYNALHNPSKVTSGEIAIPKGFEAVYNELRGLADWDTASRIDFDPKAAVIDDWFFRGWKPPEGMYPSAAQGRLGIKPKPLRMPRVNASFEEMVDHGFEPLFWNPYQQWGYRHRLGETYREQMQLIKWLKGMGEDFARPDTGGIATEGWRIPKIGPAFEGKPFATTNVEGEPVVMYTRRWIVPERIAETLENVYGKRPTLGKVFLGNLQIDPMKIIDAITFGPKRAKLLFSLFQQVDFLTRSGAGTWTAAVDMLWSGKPIDAVKSVIRYPKIAFEIAKANFSPGERLSLQKMLDNTTPIIPDRKGITLKGISEQGLSTMDVTIFAEDMDKLMRSLPDSTGLWKKAKGVPSSLVDLESAMRRGLFNGVYPAAMITDIKHNIAPIIARQFPNATDTQVNAMIAKIANIKYSTIPPSQSVFQNAVLREVLRRVFFSVGESEGLLRQAAGAFHGPHASFWRKHWVGVYLFLIATANIIHYASTRKPLPAERYSPIAKTEWGPLPYGYNTKFASPTLPFKGRGNSEITVDLVGQMDTAFRVLDPGFFLSSRTSVPLRAIWNQAAGTDFYGAPIDDVGPGGVWSRTAQMVQDLFVPIGVGGILVEAGREYMPGGKDLIQEGESRLGYTGLGVQATGVNLRAEWTGDYLNRKASESGMKKADGSPVETWGDLEPYQKDKMLEDKELIEELAARRETSLERDMPGAAGYAERESLELQRVSRGEYLVTEFDNGDFDASTFRNEVSSLKVEIASKKSQVDEDFQLFQDTGEIPDDPNKKALVEYYDLYDKARRQSQSIDWDKLEQLESELRAKWTTSQDAYVDRNTELTEWGPKMQEYIDAQNTLQDSGYWDIPEPFQSKKRETLRMVNPEIDRILIKWYGYKPVSGVSAPRQTPSQTKEPVTSGATGNYIAPWKR</sequence>
<organism evidence="2">
    <name type="scientific">viral metagenome</name>
    <dbReference type="NCBI Taxonomy" id="1070528"/>
    <lineage>
        <taxon>unclassified sequences</taxon>
        <taxon>metagenomes</taxon>
        <taxon>organismal metagenomes</taxon>
    </lineage>
</organism>